<dbReference type="Gene3D" id="1.10.10.60">
    <property type="entry name" value="Homeodomain-like"/>
    <property type="match status" value="1"/>
</dbReference>
<sequence>MPTDHPTSKTYLLILLSQSFAPAERILEGTGLARRDVDTLDAVDFSTVQTVVRNVERYSNDPAWPAKLGSRVGITSHGTVGFAALSAPSVGQALTTFVRWEPIRTPGYRATTWEQNGQIAISVRDTTGDPTYHRAFCLIFLRGLETLIGAIINQPCHGQTTLALPGTPANARRALAEEFESTLDFPETGDFTLRVPKHLWTRPSPLSDPEAHRLNLQKCEQIVAERDSTATLDLILQTLLRQHFEQNVSDRGEPVPPPTSGQMADRLHLSERTLIRRLKSLGTSYRALIEESRQNTAAHLLTDARYRVADIADLLGYQTPSNFSRAFSRWFGVSPGRFETPAEANEADQS</sequence>
<evidence type="ECO:0000259" key="4">
    <source>
        <dbReference type="PROSITE" id="PS01124"/>
    </source>
</evidence>
<dbReference type="AlphaFoldDB" id="A0A2A2I7K5"/>
<evidence type="ECO:0000313" key="6">
    <source>
        <dbReference type="Proteomes" id="UP000218332"/>
    </source>
</evidence>
<comment type="caution">
    <text evidence="5">The sequence shown here is derived from an EMBL/GenBank/DDBJ whole genome shotgun (WGS) entry which is preliminary data.</text>
</comment>
<dbReference type="InterPro" id="IPR018060">
    <property type="entry name" value="HTH_AraC"/>
</dbReference>
<dbReference type="InterPro" id="IPR009057">
    <property type="entry name" value="Homeodomain-like_sf"/>
</dbReference>
<gene>
    <name evidence="5" type="ORF">CF392_02900</name>
</gene>
<dbReference type="GO" id="GO:0000976">
    <property type="term" value="F:transcription cis-regulatory region binding"/>
    <property type="evidence" value="ECO:0007669"/>
    <property type="project" value="TreeGrafter"/>
</dbReference>
<dbReference type="GO" id="GO:0005829">
    <property type="term" value="C:cytosol"/>
    <property type="evidence" value="ECO:0007669"/>
    <property type="project" value="TreeGrafter"/>
</dbReference>
<dbReference type="EMBL" id="NMPM01000010">
    <property type="protein sequence ID" value="PAV27095.1"/>
    <property type="molecule type" value="Genomic_DNA"/>
</dbReference>
<dbReference type="SMART" id="SM00342">
    <property type="entry name" value="HTH_ARAC"/>
    <property type="match status" value="1"/>
</dbReference>
<dbReference type="PANTHER" id="PTHR47894:SF1">
    <property type="entry name" value="HTH-TYPE TRANSCRIPTIONAL REGULATOR VQSM"/>
    <property type="match status" value="1"/>
</dbReference>
<feature type="domain" description="HTH araC/xylS-type" evidence="4">
    <location>
        <begin position="238"/>
        <end position="341"/>
    </location>
</feature>
<protein>
    <recommendedName>
        <fullName evidence="4">HTH araC/xylS-type domain-containing protein</fullName>
    </recommendedName>
</protein>
<evidence type="ECO:0000313" key="5">
    <source>
        <dbReference type="EMBL" id="PAV27095.1"/>
    </source>
</evidence>
<keyword evidence="3" id="KW-0804">Transcription</keyword>
<evidence type="ECO:0000256" key="2">
    <source>
        <dbReference type="ARBA" id="ARBA00023125"/>
    </source>
</evidence>
<accession>A0A2A2I7K5</accession>
<keyword evidence="2" id="KW-0238">DNA-binding</keyword>
<proteinExistence type="predicted"/>
<dbReference type="GO" id="GO:0003700">
    <property type="term" value="F:DNA-binding transcription factor activity"/>
    <property type="evidence" value="ECO:0007669"/>
    <property type="project" value="InterPro"/>
</dbReference>
<dbReference type="Pfam" id="PF12625">
    <property type="entry name" value="Arabinose_bd"/>
    <property type="match status" value="1"/>
</dbReference>
<keyword evidence="1" id="KW-0805">Transcription regulation</keyword>
<evidence type="ECO:0000256" key="3">
    <source>
        <dbReference type="ARBA" id="ARBA00023163"/>
    </source>
</evidence>
<dbReference type="InterPro" id="IPR020449">
    <property type="entry name" value="Tscrpt_reg_AraC-type_HTH"/>
</dbReference>
<dbReference type="PRINTS" id="PR00032">
    <property type="entry name" value="HTHARAC"/>
</dbReference>
<keyword evidence="6" id="KW-1185">Reference proteome</keyword>
<evidence type="ECO:0000256" key="1">
    <source>
        <dbReference type="ARBA" id="ARBA00023015"/>
    </source>
</evidence>
<organism evidence="5 6">
    <name type="scientific">Tamilnaduibacter salinus</name>
    <dbReference type="NCBI Taxonomy" id="1484056"/>
    <lineage>
        <taxon>Bacteria</taxon>
        <taxon>Pseudomonadati</taxon>
        <taxon>Pseudomonadota</taxon>
        <taxon>Gammaproteobacteria</taxon>
        <taxon>Pseudomonadales</taxon>
        <taxon>Marinobacteraceae</taxon>
        <taxon>Tamilnaduibacter</taxon>
    </lineage>
</organism>
<dbReference type="InterPro" id="IPR032687">
    <property type="entry name" value="AraC-type_N"/>
</dbReference>
<dbReference type="Pfam" id="PF12833">
    <property type="entry name" value="HTH_18"/>
    <property type="match status" value="1"/>
</dbReference>
<dbReference type="Proteomes" id="UP000218332">
    <property type="component" value="Unassembled WGS sequence"/>
</dbReference>
<dbReference type="RefSeq" id="WP_095609958.1">
    <property type="nucleotide sequence ID" value="NZ_NMPM01000010.1"/>
</dbReference>
<dbReference type="PROSITE" id="PS01124">
    <property type="entry name" value="HTH_ARAC_FAMILY_2"/>
    <property type="match status" value="1"/>
</dbReference>
<reference evidence="5 6" key="1">
    <citation type="submission" date="2017-07" db="EMBL/GenBank/DDBJ databases">
        <title>Tamlnaduibacter salinus (Mi-7) genome sequencing.</title>
        <authorList>
            <person name="Verma A."/>
            <person name="Krishnamurthi S."/>
        </authorList>
    </citation>
    <scope>NUCLEOTIDE SEQUENCE [LARGE SCALE GENOMIC DNA]</scope>
    <source>
        <strain evidence="5 6">Mi-7</strain>
    </source>
</reference>
<dbReference type="PANTHER" id="PTHR47894">
    <property type="entry name" value="HTH-TYPE TRANSCRIPTIONAL REGULATOR GADX"/>
    <property type="match status" value="1"/>
</dbReference>
<name>A0A2A2I7K5_9GAMM</name>
<dbReference type="SUPFAM" id="SSF46689">
    <property type="entry name" value="Homeodomain-like"/>
    <property type="match status" value="1"/>
</dbReference>